<dbReference type="GO" id="GO:0003677">
    <property type="term" value="F:DNA binding"/>
    <property type="evidence" value="ECO:0007669"/>
    <property type="project" value="UniProtKB-KW"/>
</dbReference>
<dbReference type="Proteomes" id="UP000500843">
    <property type="component" value="Chromosome 2"/>
</dbReference>
<evidence type="ECO:0000313" key="7">
    <source>
        <dbReference type="EMBL" id="QKH88315.1"/>
    </source>
</evidence>
<accession>A0A7D4G7E8</accession>
<dbReference type="Proteomes" id="UP000500843">
    <property type="component" value="Chromosome 1"/>
</dbReference>
<evidence type="ECO:0000256" key="4">
    <source>
        <dbReference type="ARBA" id="ARBA00023172"/>
    </source>
</evidence>
<sequence>MNKSTHFIGQPLYVQLLNYFNRDKILSLSQAQGGEHYIKKFDAWHHLVVMLYAVMMRLDSLREIKASLFANVNRFNHLGLKHFPCRSTLSDANKRRDSEIFGSIYMNLYEKYRHELYSDSRNCGQPKWLKNLKIIDSTTISLFSNLVFKGVGRNPKTGKKKGGIKVHTEIFANENVPSDIKFTSAASHDQFALIPERYANEELIAFDRAYINYEKFSELTQRGVIYVTKMKNNLSFERIADTDYQMTTDYGVVRVETILFHKHTKEKDIYHKARKITYQDKTKKGKIRFISLLTNDFQMSAEDIIAIYKRRWQIETLFKQIKQNFPLRYFYGESANAIKIQIWITLIANLLITLVKNKIKRPWSFSGLATMIRILLMSYVAIQSFFEQPHRDWDRLITQVKAPPEELSLF</sequence>
<dbReference type="GO" id="GO:0006313">
    <property type="term" value="P:DNA transposition"/>
    <property type="evidence" value="ECO:0007669"/>
    <property type="project" value="InterPro"/>
</dbReference>
<dbReference type="SUPFAM" id="SSF53098">
    <property type="entry name" value="Ribonuclease H-like"/>
    <property type="match status" value="1"/>
</dbReference>
<feature type="domain" description="DUF4372" evidence="6">
    <location>
        <begin position="10"/>
        <end position="81"/>
    </location>
</feature>
<evidence type="ECO:0000313" key="14">
    <source>
        <dbReference type="Proteomes" id="UP000500843"/>
    </source>
</evidence>
<dbReference type="InterPro" id="IPR025399">
    <property type="entry name" value="DUF4372"/>
</dbReference>
<dbReference type="InterPro" id="IPR047952">
    <property type="entry name" value="Transpos_IS4"/>
</dbReference>
<evidence type="ECO:0000256" key="3">
    <source>
        <dbReference type="ARBA" id="ARBA00023125"/>
    </source>
</evidence>
<dbReference type="Pfam" id="PF01609">
    <property type="entry name" value="DDE_Tnp_1"/>
    <property type="match status" value="1"/>
</dbReference>
<evidence type="ECO:0000259" key="6">
    <source>
        <dbReference type="Pfam" id="PF14294"/>
    </source>
</evidence>
<keyword evidence="2" id="KW-0815">Transposition</keyword>
<dbReference type="Pfam" id="PF14294">
    <property type="entry name" value="DUF4372"/>
    <property type="match status" value="1"/>
</dbReference>
<evidence type="ECO:0000313" key="9">
    <source>
        <dbReference type="EMBL" id="QKH88455.1"/>
    </source>
</evidence>
<evidence type="ECO:0000256" key="2">
    <source>
        <dbReference type="ARBA" id="ARBA00022578"/>
    </source>
</evidence>
<keyword evidence="4" id="KW-0233">DNA recombination</keyword>
<dbReference type="InterPro" id="IPR002559">
    <property type="entry name" value="Transposase_11"/>
</dbReference>
<evidence type="ECO:0000313" key="8">
    <source>
        <dbReference type="EMBL" id="QKH88427.1"/>
    </source>
</evidence>
<dbReference type="EMBL" id="CP054011">
    <property type="protein sequence ID" value="QKH88566.1"/>
    <property type="molecule type" value="Genomic_DNA"/>
</dbReference>
<evidence type="ECO:0000259" key="5">
    <source>
        <dbReference type="Pfam" id="PF01609"/>
    </source>
</evidence>
<dbReference type="AlphaFoldDB" id="A0A7D4G7E8"/>
<dbReference type="InterPro" id="IPR012337">
    <property type="entry name" value="RNaseH-like_sf"/>
</dbReference>
<organism evidence="9 14">
    <name type="scientific">Prevotella melaninogenica</name>
    <dbReference type="NCBI Taxonomy" id="28132"/>
    <lineage>
        <taxon>Bacteria</taxon>
        <taxon>Pseudomonadati</taxon>
        <taxon>Bacteroidota</taxon>
        <taxon>Bacteroidia</taxon>
        <taxon>Bacteroidales</taxon>
        <taxon>Prevotellaceae</taxon>
        <taxon>Prevotella</taxon>
    </lineage>
</organism>
<proteinExistence type="inferred from homology"/>
<keyword evidence="3" id="KW-0238">DNA-binding</keyword>
<reference evidence="9 14" key="1">
    <citation type="submission" date="2020-05" db="EMBL/GenBank/DDBJ databases">
        <title>FDA dAtabase for Regulatory Grade micrObial Sequences (FDA-ARGOS): Supporting development and validation of Infectious Disease Dx tests.</title>
        <authorList>
            <person name="Moreno J."/>
            <person name="Tallon L."/>
            <person name="Sadzewicz L."/>
            <person name="Zhao X."/>
            <person name="Vavikolanu K."/>
            <person name="Mehta A."/>
            <person name="Aluvathingal J."/>
            <person name="Nadendla S."/>
            <person name="Myers T."/>
            <person name="Yan Y."/>
            <person name="Sichtig H."/>
        </authorList>
    </citation>
    <scope>NUCLEOTIDE SEQUENCE [LARGE SCALE GENOMIC DNA]</scope>
    <source>
        <strain evidence="9 14">FDAARGOS_760</strain>
    </source>
</reference>
<dbReference type="EMBL" id="CP054011">
    <property type="protein sequence ID" value="QKH89715.1"/>
    <property type="molecule type" value="Genomic_DNA"/>
</dbReference>
<dbReference type="NCBIfam" id="NF033592">
    <property type="entry name" value="transpos_IS4_1"/>
    <property type="match status" value="1"/>
</dbReference>
<dbReference type="EMBL" id="CP054010">
    <property type="protein sequence ID" value="QKH88315.1"/>
    <property type="molecule type" value="Genomic_DNA"/>
</dbReference>
<evidence type="ECO:0000313" key="10">
    <source>
        <dbReference type="EMBL" id="QKH88566.1"/>
    </source>
</evidence>
<dbReference type="GO" id="GO:0004803">
    <property type="term" value="F:transposase activity"/>
    <property type="evidence" value="ECO:0007669"/>
    <property type="project" value="InterPro"/>
</dbReference>
<evidence type="ECO:0000256" key="1">
    <source>
        <dbReference type="ARBA" id="ARBA00010075"/>
    </source>
</evidence>
<dbReference type="EMBL" id="CP054011">
    <property type="protein sequence ID" value="QKH88804.1"/>
    <property type="molecule type" value="Genomic_DNA"/>
</dbReference>
<gene>
    <name evidence="7" type="ORF">FIU21_05075</name>
    <name evidence="8" type="ORF">FIU21_05330</name>
    <name evidence="9" type="ORF">FIU21_05500</name>
    <name evidence="10" type="ORF">FIU21_06140</name>
    <name evidence="11" type="ORF">FIU21_06250</name>
    <name evidence="12" type="ORF">FIU21_07480</name>
    <name evidence="13" type="ORF">FIU21_12620</name>
</gene>
<dbReference type="PANTHER" id="PTHR33258:SF1">
    <property type="entry name" value="TRANSPOSASE INSL FOR INSERTION SEQUENCE ELEMENT IS186A-RELATED"/>
    <property type="match status" value="1"/>
</dbReference>
<dbReference type="EMBL" id="CP054011">
    <property type="protein sequence ID" value="QKH88427.1"/>
    <property type="molecule type" value="Genomic_DNA"/>
</dbReference>
<dbReference type="EMBL" id="CP054011">
    <property type="protein sequence ID" value="QKH88455.1"/>
    <property type="molecule type" value="Genomic_DNA"/>
</dbReference>
<evidence type="ECO:0000313" key="11">
    <source>
        <dbReference type="EMBL" id="QKH88587.1"/>
    </source>
</evidence>
<dbReference type="RefSeq" id="WP_172891309.1">
    <property type="nucleotide sequence ID" value="NZ_CP054010.1"/>
</dbReference>
<protein>
    <submittedName>
        <fullName evidence="9">IS4 family transposase</fullName>
    </submittedName>
</protein>
<dbReference type="PANTHER" id="PTHR33258">
    <property type="entry name" value="TRANSPOSASE INSL FOR INSERTION SEQUENCE ELEMENT IS186A-RELATED"/>
    <property type="match status" value="1"/>
</dbReference>
<name>A0A7D4G7E8_9BACT</name>
<evidence type="ECO:0000313" key="13">
    <source>
        <dbReference type="EMBL" id="QKH89715.1"/>
    </source>
</evidence>
<evidence type="ECO:0000313" key="12">
    <source>
        <dbReference type="EMBL" id="QKH88804.1"/>
    </source>
</evidence>
<feature type="domain" description="Transposase IS4-like" evidence="5">
    <location>
        <begin position="131"/>
        <end position="348"/>
    </location>
</feature>
<dbReference type="EMBL" id="CP054011">
    <property type="protein sequence ID" value="QKH88587.1"/>
    <property type="molecule type" value="Genomic_DNA"/>
</dbReference>
<comment type="similarity">
    <text evidence="1">Belongs to the transposase 11 family.</text>
</comment>